<dbReference type="InterPro" id="IPR002110">
    <property type="entry name" value="Ankyrin_rpt"/>
</dbReference>
<feature type="repeat" description="ANK" evidence="3">
    <location>
        <begin position="966"/>
        <end position="990"/>
    </location>
</feature>
<organism evidence="7 8">
    <name type="scientific">Colletotrichum musicola</name>
    <dbReference type="NCBI Taxonomy" id="2175873"/>
    <lineage>
        <taxon>Eukaryota</taxon>
        <taxon>Fungi</taxon>
        <taxon>Dikarya</taxon>
        <taxon>Ascomycota</taxon>
        <taxon>Pezizomycotina</taxon>
        <taxon>Sordariomycetes</taxon>
        <taxon>Hypocreomycetidae</taxon>
        <taxon>Glomerellales</taxon>
        <taxon>Glomerellaceae</taxon>
        <taxon>Colletotrichum</taxon>
        <taxon>Colletotrichum orchidearum species complex</taxon>
    </lineage>
</organism>
<dbReference type="Pfam" id="PF13637">
    <property type="entry name" value="Ank_4"/>
    <property type="match status" value="2"/>
</dbReference>
<feature type="repeat" description="ANK" evidence="3">
    <location>
        <begin position="1171"/>
        <end position="1204"/>
    </location>
</feature>
<feature type="domain" description="Nephrocystin 3-like N-terminal" evidence="6">
    <location>
        <begin position="458"/>
        <end position="634"/>
    </location>
</feature>
<keyword evidence="1" id="KW-0677">Repeat</keyword>
<feature type="repeat" description="ANK" evidence="3">
    <location>
        <begin position="1137"/>
        <end position="1161"/>
    </location>
</feature>
<dbReference type="OrthoDB" id="7464126at2759"/>
<dbReference type="Pfam" id="PF24883">
    <property type="entry name" value="NPHP3_N"/>
    <property type="match status" value="1"/>
</dbReference>
<feature type="domain" description="GPI inositol-deacylase winged helix" evidence="5">
    <location>
        <begin position="726"/>
        <end position="824"/>
    </location>
</feature>
<feature type="repeat" description="ANK" evidence="3">
    <location>
        <begin position="1068"/>
        <end position="1092"/>
    </location>
</feature>
<dbReference type="Pfam" id="PF22939">
    <property type="entry name" value="WHD_GPIID"/>
    <property type="match status" value="1"/>
</dbReference>
<keyword evidence="8" id="KW-1185">Reference proteome</keyword>
<comment type="caution">
    <text evidence="7">The sequence shown here is derived from an EMBL/GenBank/DDBJ whole genome shotgun (WGS) entry which is preliminary data.</text>
</comment>
<dbReference type="SUPFAM" id="SSF48403">
    <property type="entry name" value="Ankyrin repeat"/>
    <property type="match status" value="1"/>
</dbReference>
<keyword evidence="4" id="KW-1133">Transmembrane helix</keyword>
<dbReference type="PANTHER" id="PTHR24193:SF121">
    <property type="entry name" value="ADA2A-CONTAINING COMPLEX COMPONENT 3, ISOFORM D"/>
    <property type="match status" value="1"/>
</dbReference>
<dbReference type="GO" id="GO:0000976">
    <property type="term" value="F:transcription cis-regulatory region binding"/>
    <property type="evidence" value="ECO:0007669"/>
    <property type="project" value="TreeGrafter"/>
</dbReference>
<gene>
    <name evidence="7" type="ORF">CMUS01_16241</name>
</gene>
<dbReference type="AlphaFoldDB" id="A0A8H6IQP2"/>
<evidence type="ECO:0000256" key="1">
    <source>
        <dbReference type="ARBA" id="ARBA00022737"/>
    </source>
</evidence>
<dbReference type="Proteomes" id="UP000639643">
    <property type="component" value="Unassembled WGS sequence"/>
</dbReference>
<dbReference type="Pfam" id="PF12796">
    <property type="entry name" value="Ank_2"/>
    <property type="match status" value="2"/>
</dbReference>
<dbReference type="Gene3D" id="3.40.50.300">
    <property type="entry name" value="P-loop containing nucleotide triphosphate hydrolases"/>
    <property type="match status" value="1"/>
</dbReference>
<evidence type="ECO:0000256" key="2">
    <source>
        <dbReference type="ARBA" id="ARBA00023043"/>
    </source>
</evidence>
<dbReference type="SUPFAM" id="SSF53474">
    <property type="entry name" value="alpha/beta-Hydrolases"/>
    <property type="match status" value="1"/>
</dbReference>
<dbReference type="GO" id="GO:0045944">
    <property type="term" value="P:positive regulation of transcription by RNA polymerase II"/>
    <property type="evidence" value="ECO:0007669"/>
    <property type="project" value="TreeGrafter"/>
</dbReference>
<evidence type="ECO:0000313" key="7">
    <source>
        <dbReference type="EMBL" id="KAF6791054.1"/>
    </source>
</evidence>
<dbReference type="Gene3D" id="3.40.50.1820">
    <property type="entry name" value="alpha/beta hydrolase"/>
    <property type="match status" value="1"/>
</dbReference>
<dbReference type="InterPro" id="IPR029058">
    <property type="entry name" value="AB_hydrolase_fold"/>
</dbReference>
<evidence type="ECO:0000256" key="3">
    <source>
        <dbReference type="PROSITE-ProRule" id="PRU00023"/>
    </source>
</evidence>
<evidence type="ECO:0000256" key="4">
    <source>
        <dbReference type="SAM" id="Phobius"/>
    </source>
</evidence>
<evidence type="ECO:0000259" key="6">
    <source>
        <dbReference type="Pfam" id="PF24883"/>
    </source>
</evidence>
<dbReference type="InterPro" id="IPR027417">
    <property type="entry name" value="P-loop_NTPase"/>
</dbReference>
<dbReference type="SMART" id="SM00248">
    <property type="entry name" value="ANK"/>
    <property type="match status" value="9"/>
</dbReference>
<dbReference type="SUPFAM" id="SSF52540">
    <property type="entry name" value="P-loop containing nucleoside triphosphate hydrolases"/>
    <property type="match status" value="1"/>
</dbReference>
<evidence type="ECO:0000259" key="5">
    <source>
        <dbReference type="Pfam" id="PF22939"/>
    </source>
</evidence>
<dbReference type="Gene3D" id="1.25.40.20">
    <property type="entry name" value="Ankyrin repeat-containing domain"/>
    <property type="match status" value="3"/>
</dbReference>
<feature type="repeat" description="ANK" evidence="3">
    <location>
        <begin position="1034"/>
        <end position="1058"/>
    </location>
</feature>
<dbReference type="EMBL" id="WIGM01001698">
    <property type="protein sequence ID" value="KAF6791054.1"/>
    <property type="molecule type" value="Genomic_DNA"/>
</dbReference>
<dbReference type="PROSITE" id="PS50297">
    <property type="entry name" value="ANK_REP_REGION"/>
    <property type="match status" value="7"/>
</dbReference>
<accession>A0A8H6IQP2</accession>
<keyword evidence="4" id="KW-0472">Membrane</keyword>
<dbReference type="InterPro" id="IPR054471">
    <property type="entry name" value="GPIID_WHD"/>
</dbReference>
<feature type="repeat" description="ANK" evidence="3">
    <location>
        <begin position="1000"/>
        <end position="1024"/>
    </location>
</feature>
<reference evidence="7" key="1">
    <citation type="journal article" date="2020" name="Phytopathology">
        <title>Genome Sequence Resources of Colletotrichum truncatum, C. plurivorum, C. musicola, and C. sojae: Four Species Pathogenic to Soybean (Glycine max).</title>
        <authorList>
            <person name="Rogerio F."/>
            <person name="Boufleur T.R."/>
            <person name="Ciampi-Guillardi M."/>
            <person name="Sukno S.A."/>
            <person name="Thon M.R."/>
            <person name="Massola Junior N.S."/>
            <person name="Baroncelli R."/>
        </authorList>
    </citation>
    <scope>NUCLEOTIDE SEQUENCE</scope>
    <source>
        <strain evidence="7">LFN0074</strain>
    </source>
</reference>
<dbReference type="PROSITE" id="PS50088">
    <property type="entry name" value="ANK_REPEAT"/>
    <property type="match status" value="7"/>
</dbReference>
<dbReference type="InterPro" id="IPR056884">
    <property type="entry name" value="NPHP3-like_N"/>
</dbReference>
<protein>
    <submittedName>
        <fullName evidence="7">Ankyrin repeat-containing protein</fullName>
    </submittedName>
</protein>
<dbReference type="InterPro" id="IPR036770">
    <property type="entry name" value="Ankyrin_rpt-contain_sf"/>
</dbReference>
<keyword evidence="2 3" id="KW-0040">ANK repeat</keyword>
<feature type="transmembrane region" description="Helical" evidence="4">
    <location>
        <begin position="12"/>
        <end position="31"/>
    </location>
</feature>
<keyword evidence="4" id="KW-0812">Transmembrane</keyword>
<dbReference type="PANTHER" id="PTHR24193">
    <property type="entry name" value="ANKYRIN REPEAT PROTEIN"/>
    <property type="match status" value="1"/>
</dbReference>
<feature type="repeat" description="ANK" evidence="3">
    <location>
        <begin position="1103"/>
        <end position="1127"/>
    </location>
</feature>
<dbReference type="GO" id="GO:0005634">
    <property type="term" value="C:nucleus"/>
    <property type="evidence" value="ECO:0007669"/>
    <property type="project" value="TreeGrafter"/>
</dbReference>
<evidence type="ECO:0000313" key="8">
    <source>
        <dbReference type="Proteomes" id="UP000639643"/>
    </source>
</evidence>
<sequence>MPRDIWIDLGLWPTSLGLAISVIVCLAVATVGRRLALSSQSTPRIPKTPKSLTFRVDDIPVDDVDHLDSNLQSLVELDTDLRGIAASFVRHSLVHKDRMSMCATVSTITYLSGNELCKRLSRLGKTHPYNYSCDFDGITPVFEDSNGAAVDVIAVPGLGSHALGSWKSPDSDHVWLRDFLPQDVPGVRVLLYGYDTTLPGSLSKQSIEDLGGILVERVVAFRAKDGTTRRPLIFIGHSLGGLLIKEALIRARKRRVDAIGDLAKACYALLFFGVPNLGLRNDQLRTLVRGQPNEALMHDLLVDNDSEASTFLKRLADQFAESCKDQYRVMSFYERVLSPTLERDEEGKWRKTGPHSLLVTERSATGAGLVAVADEDNIPLNTDHSGLVKYSTSGQGDYTIVRRRIAECVKEAKANVPRRFSEHNFEQAHSETTQACMRSLAFEEIDGRHNGISSADAGTCEWLLKHETFAQWTREPRGLLWIKGKPGSGKSTLMKYALEKVPPLYGTQPLVLSFFFHGRGHELQRSLLGIFRSLLHQMLAVVPGALPDLLGEFDRNCKTVGEPGKKWQWHLSKLQTFFQSSLSRILKQRAVLLFIDALDECGEEPAVQLIEYLKRLLADLSPGNFRLNVCFSCRHYPIIELDGGSTIHLDAENNADIDMYVRGRLPSDQDSHYQSLLSDRAQGVFMWAHIVVDRVLHMKRRGESAGRIESEIKRIPPRLDDLYNELLQGLEDRAGTIRLVQWICFSTRPLTTDELAWALAIDPDNRDQTLTDCQQPNAFVSQDNIDKRIISLSCGLAEVAPSGNSRIVQFIHQSVKDYFIERGLSVLDDRLGTDRSLASSVECHLCLQCISYFKMVISSHAGPLREDTTAQFPFLNYATTSMVSHMKGSEPVERFASDILKGFHWPSSHIVDQWVVAYKIFESRPWKRPSNGSSLVHIASTYGLQELLSQILSDSSDVELDLKDDGDQTPLSWAAENGHEAVVKMLLDTGKVDVDSKGNYGQTPLLRAARNGHKAVAKMLLDTGKVDVDSKDNYGQTPLSWAAENGHEAVVKMLLDTGKVDVDLKDNYGQTPLSWAAENGHEAVVKMLLDTGKVDVDSKDTEYGLTPLSWAAENGHEAVVKMLLDTGRTSIDSRDKTGRTSLSLAAAKRHEAVVKILLDVGKANINSSDSAGRTPLSWAAIKGHANVVSLLVNDYNADINVSDQRGFSPFMRAVWRPNKEIVRILLQTGRLSNHSCMDGLCYQAFWFMSADRLDQFIVDIGHAIEDDFFGLERLFGELQN</sequence>
<dbReference type="InterPro" id="IPR050663">
    <property type="entry name" value="Ankyrin-SOCS_Box"/>
</dbReference>
<name>A0A8H6IQP2_9PEZI</name>
<proteinExistence type="predicted"/>